<dbReference type="EMBL" id="LLXI01010112">
    <property type="protein sequence ID" value="PKY63395.1"/>
    <property type="molecule type" value="Genomic_DNA"/>
</dbReference>
<dbReference type="Gene3D" id="2.120.10.80">
    <property type="entry name" value="Kelch-type beta propeller"/>
    <property type="match status" value="1"/>
</dbReference>
<evidence type="ECO:0000313" key="3">
    <source>
        <dbReference type="EMBL" id="PKY63395.1"/>
    </source>
</evidence>
<dbReference type="AlphaFoldDB" id="A0A2I1HX03"/>
<dbReference type="PANTHER" id="PTHR46093">
    <property type="entry name" value="ACYL-COA-BINDING DOMAIN-CONTAINING PROTEIN 5"/>
    <property type="match status" value="1"/>
</dbReference>
<organism evidence="3 4">
    <name type="scientific">Rhizophagus irregularis</name>
    <dbReference type="NCBI Taxonomy" id="588596"/>
    <lineage>
        <taxon>Eukaryota</taxon>
        <taxon>Fungi</taxon>
        <taxon>Fungi incertae sedis</taxon>
        <taxon>Mucoromycota</taxon>
        <taxon>Glomeromycotina</taxon>
        <taxon>Glomeromycetes</taxon>
        <taxon>Glomerales</taxon>
        <taxon>Glomeraceae</taxon>
        <taxon>Rhizophagus</taxon>
    </lineage>
</organism>
<protein>
    <recommendedName>
        <fullName evidence="5">Galactose oxidase</fullName>
    </recommendedName>
</protein>
<gene>
    <name evidence="3" type="ORF">RhiirA4_492170</name>
</gene>
<reference evidence="3 4" key="1">
    <citation type="submission" date="2015-10" db="EMBL/GenBank/DDBJ databases">
        <title>Genome analyses suggest a sexual origin of heterokaryosis in a supposedly ancient asexual fungus.</title>
        <authorList>
            <person name="Ropars J."/>
            <person name="Sedzielewska K."/>
            <person name="Noel J."/>
            <person name="Charron P."/>
            <person name="Farinelli L."/>
            <person name="Marton T."/>
            <person name="Kruger M."/>
            <person name="Pelin A."/>
            <person name="Brachmann A."/>
            <person name="Corradi N."/>
        </authorList>
    </citation>
    <scope>NUCLEOTIDE SEQUENCE [LARGE SCALE GENOMIC DNA]</scope>
    <source>
        <strain evidence="3 4">A4</strain>
    </source>
</reference>
<evidence type="ECO:0000256" key="2">
    <source>
        <dbReference type="ARBA" id="ARBA00022737"/>
    </source>
</evidence>
<accession>A0A2I1HX03</accession>
<sequence length="111" mass="12286">MSDIYRYNTISNTWSLEVSTVATLAPGNTPGPRAGHSASLVENKICIFGGSFNDLSPIESIAMLNTSTLEWSIPHFNNPRRPNMPTLPNLVYHTATLVDKRMLVAFGELFF</sequence>
<proteinExistence type="predicted"/>
<dbReference type="SUPFAM" id="SSF117281">
    <property type="entry name" value="Kelch motif"/>
    <property type="match status" value="1"/>
</dbReference>
<dbReference type="PANTHER" id="PTHR46093:SF18">
    <property type="entry name" value="FIBRONECTIN TYPE-III DOMAIN-CONTAINING PROTEIN"/>
    <property type="match status" value="1"/>
</dbReference>
<evidence type="ECO:0008006" key="5">
    <source>
        <dbReference type="Google" id="ProtNLM"/>
    </source>
</evidence>
<dbReference type="Pfam" id="PF24681">
    <property type="entry name" value="Kelch_KLHDC2_KLHL20_DRC7"/>
    <property type="match status" value="1"/>
</dbReference>
<keyword evidence="4" id="KW-1185">Reference proteome</keyword>
<dbReference type="InterPro" id="IPR015915">
    <property type="entry name" value="Kelch-typ_b-propeller"/>
</dbReference>
<comment type="caution">
    <text evidence="3">The sequence shown here is derived from an EMBL/GenBank/DDBJ whole genome shotgun (WGS) entry which is preliminary data.</text>
</comment>
<keyword evidence="2" id="KW-0677">Repeat</keyword>
<evidence type="ECO:0000313" key="4">
    <source>
        <dbReference type="Proteomes" id="UP000234323"/>
    </source>
</evidence>
<keyword evidence="1" id="KW-0880">Kelch repeat</keyword>
<dbReference type="Proteomes" id="UP000234323">
    <property type="component" value="Unassembled WGS sequence"/>
</dbReference>
<evidence type="ECO:0000256" key="1">
    <source>
        <dbReference type="ARBA" id="ARBA00022441"/>
    </source>
</evidence>
<name>A0A2I1HX03_9GLOM</name>